<evidence type="ECO:0000313" key="3">
    <source>
        <dbReference type="EMBL" id="SDG28564.1"/>
    </source>
</evidence>
<accession>A0A1G7T0K1</accession>
<evidence type="ECO:0000313" key="4">
    <source>
        <dbReference type="Proteomes" id="UP000199045"/>
    </source>
</evidence>
<dbReference type="InterPro" id="IPR013783">
    <property type="entry name" value="Ig-like_fold"/>
</dbReference>
<dbReference type="STRING" id="104663.SAMN04488121_1031087"/>
<dbReference type="CDD" id="cd00229">
    <property type="entry name" value="SGNH_hydrolase"/>
    <property type="match status" value="1"/>
</dbReference>
<sequence length="736" mass="82803">MRTLILLTLLTIYSNFTYAQSCTTPYRIVVLGSSTAEGMGATPNHGWVALYTQYLKSINANYQVYNLAVGGYTTYHINPTGYVPPTDRPAPDTAHNITKALSLQPDAIIINLPTNDVGRGYTLAEQQANYQRVISLATAQNVKVWVSTTQPRNDYTASMVANLKTMRDWTISYFGDKSIDFWTGMNQPNDSIKWAYSYGDGIHFNDSGHYVLYTRVVARGIPQALCNGTPPPPPVPVVLNSFTVTNSTNKLQLNWNTAYEKNVKRFLVQRSTDSVNFSALATVTATGNDSTGRSYTYLDTVIRKVKQFYRLDVIVADTHYIYSSIKSGMPDTAWGTPPPPQVPVVLNSFTVTNNTNKLQLNWSTAYEKNVKRFLVQRSTDSVNFSALATVTATGNDSTGRSYTYLDTVIRKVKQFYRLDVIVADTHYIYSSIKSGMPDTAYGTNTYFNITNLQVQQSKDKLQILWYSNNEKSTKQFIIEHSSDSLNWNVVGTLAAAGNYPGSRFYNFLDSTVYYRLQYYRLNMVTTTNLHFFSAVVKGMPDTMYTQPFRVATFTVTLQQSKAQLNWTTSAEKNTKNFTIERSRDTLTWQAIGTVNAASNSTTTRSYSFRDTATLTGTVYYRLNMLTHDNRRFFSKVVKFSFPAARIKASPAVPVVTSTNDVVQPVRLAPNPVQESSQLLGLPPGNHAVRIFDFSGRQIYFNPQFQAGRKIDAHLWTRGVYIVVVDEGQYRLKIVKQ</sequence>
<dbReference type="Pfam" id="PF13472">
    <property type="entry name" value="Lipase_GDSL_2"/>
    <property type="match status" value="1"/>
</dbReference>
<dbReference type="NCBIfam" id="TIGR04183">
    <property type="entry name" value="Por_Secre_tail"/>
    <property type="match status" value="1"/>
</dbReference>
<feature type="domain" description="SGNH hydrolase-type esterase" evidence="2">
    <location>
        <begin position="30"/>
        <end position="209"/>
    </location>
</feature>
<dbReference type="OrthoDB" id="9786188at2"/>
<dbReference type="Gene3D" id="2.60.40.10">
    <property type="entry name" value="Immunoglobulins"/>
    <property type="match status" value="1"/>
</dbReference>
<gene>
    <name evidence="3" type="ORF">SAMN04488121_1031087</name>
</gene>
<dbReference type="PANTHER" id="PTHR30383:SF5">
    <property type="entry name" value="SGNH HYDROLASE-TYPE ESTERASE DOMAIN-CONTAINING PROTEIN"/>
    <property type="match status" value="1"/>
</dbReference>
<organism evidence="3 4">
    <name type="scientific">Chitinophaga filiformis</name>
    <name type="common">Myxococcus filiformis</name>
    <name type="synonym">Flexibacter filiformis</name>
    <dbReference type="NCBI Taxonomy" id="104663"/>
    <lineage>
        <taxon>Bacteria</taxon>
        <taxon>Pseudomonadati</taxon>
        <taxon>Bacteroidota</taxon>
        <taxon>Chitinophagia</taxon>
        <taxon>Chitinophagales</taxon>
        <taxon>Chitinophagaceae</taxon>
        <taxon>Chitinophaga</taxon>
    </lineage>
</organism>
<dbReference type="GO" id="GO:0004622">
    <property type="term" value="F:phosphatidylcholine lysophospholipase activity"/>
    <property type="evidence" value="ECO:0007669"/>
    <property type="project" value="TreeGrafter"/>
</dbReference>
<dbReference type="AlphaFoldDB" id="A0A1G7T0K1"/>
<dbReference type="InterPro" id="IPR051532">
    <property type="entry name" value="Ester_Hydrolysis_Enzymes"/>
</dbReference>
<dbReference type="RefSeq" id="WP_089834141.1">
    <property type="nucleotide sequence ID" value="NZ_FNBN01000003.1"/>
</dbReference>
<name>A0A1G7T0K1_CHIFI</name>
<evidence type="ECO:0000259" key="2">
    <source>
        <dbReference type="Pfam" id="PF13472"/>
    </source>
</evidence>
<protein>
    <submittedName>
        <fullName evidence="3">Por secretion system C-terminal sorting domain-containing protein</fullName>
    </submittedName>
</protein>
<proteinExistence type="predicted"/>
<feature type="signal peptide" evidence="1">
    <location>
        <begin position="1"/>
        <end position="19"/>
    </location>
</feature>
<dbReference type="EMBL" id="FNBN01000003">
    <property type="protein sequence ID" value="SDG28564.1"/>
    <property type="molecule type" value="Genomic_DNA"/>
</dbReference>
<dbReference type="InterPro" id="IPR036514">
    <property type="entry name" value="SGNH_hydro_sf"/>
</dbReference>
<evidence type="ECO:0000256" key="1">
    <source>
        <dbReference type="SAM" id="SignalP"/>
    </source>
</evidence>
<dbReference type="Gene3D" id="3.40.50.1110">
    <property type="entry name" value="SGNH hydrolase"/>
    <property type="match status" value="1"/>
</dbReference>
<dbReference type="SUPFAM" id="SSF52266">
    <property type="entry name" value="SGNH hydrolase"/>
    <property type="match status" value="1"/>
</dbReference>
<keyword evidence="1" id="KW-0732">Signal</keyword>
<dbReference type="Proteomes" id="UP000199045">
    <property type="component" value="Unassembled WGS sequence"/>
</dbReference>
<dbReference type="PANTHER" id="PTHR30383">
    <property type="entry name" value="THIOESTERASE 1/PROTEASE 1/LYSOPHOSPHOLIPASE L1"/>
    <property type="match status" value="1"/>
</dbReference>
<dbReference type="InterPro" id="IPR026444">
    <property type="entry name" value="Secre_tail"/>
</dbReference>
<feature type="chain" id="PRO_5011580313" evidence="1">
    <location>
        <begin position="20"/>
        <end position="736"/>
    </location>
</feature>
<reference evidence="3 4" key="1">
    <citation type="submission" date="2016-10" db="EMBL/GenBank/DDBJ databases">
        <authorList>
            <person name="de Groot N.N."/>
        </authorList>
    </citation>
    <scope>NUCLEOTIDE SEQUENCE [LARGE SCALE GENOMIC DNA]</scope>
    <source>
        <strain evidence="3 4">DSM 527</strain>
    </source>
</reference>
<dbReference type="InterPro" id="IPR013830">
    <property type="entry name" value="SGNH_hydro"/>
</dbReference>